<comment type="function">
    <text evidence="1 10">Controls the rotational direction of flagella during chemotaxis.</text>
</comment>
<evidence type="ECO:0000256" key="10">
    <source>
        <dbReference type="RuleBase" id="RU364125"/>
    </source>
</evidence>
<keyword evidence="9 10" id="KW-0472">Membrane</keyword>
<dbReference type="KEGG" id="cinf:CINF_0498"/>
<evidence type="ECO:0000256" key="6">
    <source>
        <dbReference type="ARBA" id="ARBA00022692"/>
    </source>
</evidence>
<dbReference type="EMBL" id="CP049075">
    <property type="protein sequence ID" value="QLI05026.1"/>
    <property type="molecule type" value="Genomic_DNA"/>
</dbReference>
<gene>
    <name evidence="11" type="ORF">CINF_0498</name>
</gene>
<evidence type="ECO:0000256" key="8">
    <source>
        <dbReference type="ARBA" id="ARBA00022989"/>
    </source>
</evidence>
<keyword evidence="4 10" id="KW-1003">Cell membrane</keyword>
<keyword evidence="5 10" id="KW-0145">Chemotaxis</keyword>
<organism evidence="11 12">
    <name type="scientific">Candidatus Campylobacter infans</name>
    <dbReference type="NCBI Taxonomy" id="2561898"/>
    <lineage>
        <taxon>Bacteria</taxon>
        <taxon>Pseudomonadati</taxon>
        <taxon>Campylobacterota</taxon>
        <taxon>Epsilonproteobacteria</taxon>
        <taxon>Campylobacterales</taxon>
        <taxon>Campylobacteraceae</taxon>
        <taxon>Campylobacter</taxon>
    </lineage>
</organism>
<keyword evidence="6" id="KW-0812">Transmembrane</keyword>
<dbReference type="RefSeq" id="WP_179975626.1">
    <property type="nucleotide sequence ID" value="NZ_CP049075.1"/>
</dbReference>
<comment type="similarity">
    <text evidence="3 10">Belongs to the FliL family.</text>
</comment>
<dbReference type="GO" id="GO:0071973">
    <property type="term" value="P:bacterial-type flagellum-dependent cell motility"/>
    <property type="evidence" value="ECO:0007669"/>
    <property type="project" value="InterPro"/>
</dbReference>
<dbReference type="GO" id="GO:0005886">
    <property type="term" value="C:plasma membrane"/>
    <property type="evidence" value="ECO:0007669"/>
    <property type="project" value="UniProtKB-SubCell"/>
</dbReference>
<dbReference type="GO" id="GO:0006935">
    <property type="term" value="P:chemotaxis"/>
    <property type="evidence" value="ECO:0007669"/>
    <property type="project" value="UniProtKB-KW"/>
</dbReference>
<dbReference type="Pfam" id="PF03748">
    <property type="entry name" value="FliL"/>
    <property type="match status" value="1"/>
</dbReference>
<dbReference type="GO" id="GO:0009425">
    <property type="term" value="C:bacterial-type flagellum basal body"/>
    <property type="evidence" value="ECO:0007669"/>
    <property type="project" value="InterPro"/>
</dbReference>
<keyword evidence="12" id="KW-1185">Reference proteome</keyword>
<dbReference type="AlphaFoldDB" id="A0A7H9CG16"/>
<evidence type="ECO:0000256" key="1">
    <source>
        <dbReference type="ARBA" id="ARBA00002254"/>
    </source>
</evidence>
<evidence type="ECO:0000313" key="12">
    <source>
        <dbReference type="Proteomes" id="UP000509414"/>
    </source>
</evidence>
<evidence type="ECO:0000256" key="9">
    <source>
        <dbReference type="ARBA" id="ARBA00023136"/>
    </source>
</evidence>
<evidence type="ECO:0000256" key="5">
    <source>
        <dbReference type="ARBA" id="ARBA00022500"/>
    </source>
</evidence>
<accession>A0A7H9CG16</accession>
<keyword evidence="7 10" id="KW-0283">Flagellar rotation</keyword>
<protein>
    <recommendedName>
        <fullName evidence="10">Flagellar protein FliL</fullName>
    </recommendedName>
</protein>
<comment type="subcellular location">
    <subcellularLocation>
        <location evidence="2">Cell membrane</location>
        <topology evidence="2">Single-pass membrane protein</topology>
    </subcellularLocation>
</comment>
<dbReference type="InterPro" id="IPR005503">
    <property type="entry name" value="FliL"/>
</dbReference>
<keyword evidence="8" id="KW-1133">Transmembrane helix</keyword>
<sequence>MMRLKFIILVLGAFLNAQQINIENFQSDLYSKNSTNFKKIVLDMQLTSTQNANQAQLKDALNVIIGSFYAEDLMTSKGKEALKGALIQYSKQKYNIKIERIYILALKFAPDIDINALKTLIEQKCQTSLNETNSKQNAQKSAQKLIQEQMKNNAKIIDGIKDFGDIDFYQ</sequence>
<evidence type="ECO:0000256" key="4">
    <source>
        <dbReference type="ARBA" id="ARBA00022475"/>
    </source>
</evidence>
<evidence type="ECO:0000256" key="2">
    <source>
        <dbReference type="ARBA" id="ARBA00004162"/>
    </source>
</evidence>
<name>A0A7H9CG16_9BACT</name>
<reference evidence="11 12" key="1">
    <citation type="submission" date="2020-02" db="EMBL/GenBank/DDBJ databases">
        <title>Complete genome sequence of the novel Campylobacter species Candidatus Campylobacter infans.</title>
        <authorList>
            <person name="Duim B."/>
            <person name="Zomer A."/>
            <person name="van der Graaf L."/>
            <person name="Wagenaar J."/>
        </authorList>
    </citation>
    <scope>NUCLEOTIDE SEQUENCE [LARGE SCALE GENOMIC DNA]</scope>
    <source>
        <strain evidence="11 12">19S00001</strain>
    </source>
</reference>
<dbReference type="Proteomes" id="UP000509414">
    <property type="component" value="Chromosome"/>
</dbReference>
<proteinExistence type="inferred from homology"/>
<evidence type="ECO:0000256" key="7">
    <source>
        <dbReference type="ARBA" id="ARBA00022779"/>
    </source>
</evidence>
<evidence type="ECO:0000256" key="3">
    <source>
        <dbReference type="ARBA" id="ARBA00008281"/>
    </source>
</evidence>
<evidence type="ECO:0000313" key="11">
    <source>
        <dbReference type="EMBL" id="QLI05026.1"/>
    </source>
</evidence>